<dbReference type="SFLD" id="SFLDS00019">
    <property type="entry name" value="Glutathione_Transferase_(cytos"/>
    <property type="match status" value="1"/>
</dbReference>
<dbReference type="EC" id="1.8.5.-" evidence="3"/>
<dbReference type="InterPro" id="IPR036282">
    <property type="entry name" value="Glutathione-S-Trfase_C_sf"/>
</dbReference>
<dbReference type="SFLD" id="SFLDG01148">
    <property type="entry name" value="Xi_(cytGST)"/>
    <property type="match status" value="1"/>
</dbReference>
<evidence type="ECO:0000313" key="3">
    <source>
        <dbReference type="EMBL" id="MFA9460667.1"/>
    </source>
</evidence>
<dbReference type="SUPFAM" id="SSF52833">
    <property type="entry name" value="Thioredoxin-like"/>
    <property type="match status" value="1"/>
</dbReference>
<keyword evidence="4" id="KW-1185">Reference proteome</keyword>
<dbReference type="Pfam" id="PF13409">
    <property type="entry name" value="GST_N_2"/>
    <property type="match status" value="1"/>
</dbReference>
<dbReference type="CDD" id="cd03190">
    <property type="entry name" value="GST_C_Omega_like"/>
    <property type="match status" value="1"/>
</dbReference>
<dbReference type="InterPro" id="IPR004045">
    <property type="entry name" value="Glutathione_S-Trfase_N"/>
</dbReference>
<protein>
    <submittedName>
        <fullName evidence="3">Glutathione S-transferase family protein</fullName>
        <ecNumber evidence="3">1.8.5.-</ecNumber>
    </submittedName>
</protein>
<dbReference type="PIRSF" id="PIRSF015753">
    <property type="entry name" value="GST"/>
    <property type="match status" value="1"/>
</dbReference>
<proteinExistence type="predicted"/>
<feature type="compositionally biased region" description="Basic and acidic residues" evidence="1">
    <location>
        <begin position="308"/>
        <end position="321"/>
    </location>
</feature>
<feature type="domain" description="GST C-terminal" evidence="2">
    <location>
        <begin position="165"/>
        <end position="292"/>
    </location>
</feature>
<dbReference type="SFLD" id="SFLDG01206">
    <property type="entry name" value="Xi.1"/>
    <property type="match status" value="1"/>
</dbReference>
<accession>A0ABV4TTM1</accession>
<keyword evidence="3" id="KW-0560">Oxidoreductase</keyword>
<evidence type="ECO:0000259" key="2">
    <source>
        <dbReference type="PROSITE" id="PS50405"/>
    </source>
</evidence>
<dbReference type="PANTHER" id="PTHR32419:SF6">
    <property type="entry name" value="GLUTATHIONE S-TRANSFERASE OMEGA-LIKE 1-RELATED"/>
    <property type="match status" value="1"/>
</dbReference>
<dbReference type="InterPro" id="IPR010987">
    <property type="entry name" value="Glutathione-S-Trfase_C-like"/>
</dbReference>
<dbReference type="EMBL" id="JBGUAW010000004">
    <property type="protein sequence ID" value="MFA9460667.1"/>
    <property type="molecule type" value="Genomic_DNA"/>
</dbReference>
<gene>
    <name evidence="3" type="ORF">ACERLL_07495</name>
</gene>
<dbReference type="InterPro" id="IPR047047">
    <property type="entry name" value="GST_Omega-like_C"/>
</dbReference>
<dbReference type="SUPFAM" id="SSF47616">
    <property type="entry name" value="GST C-terminal domain-like"/>
    <property type="match status" value="1"/>
</dbReference>
<dbReference type="Gene3D" id="3.40.30.10">
    <property type="entry name" value="Glutaredoxin"/>
    <property type="match status" value="1"/>
</dbReference>
<dbReference type="InterPro" id="IPR016639">
    <property type="entry name" value="GST_Omega/GSH"/>
</dbReference>
<dbReference type="Proteomes" id="UP001575181">
    <property type="component" value="Unassembled WGS sequence"/>
</dbReference>
<dbReference type="GO" id="GO:0016491">
    <property type="term" value="F:oxidoreductase activity"/>
    <property type="evidence" value="ECO:0007669"/>
    <property type="project" value="UniProtKB-KW"/>
</dbReference>
<dbReference type="InterPro" id="IPR036249">
    <property type="entry name" value="Thioredoxin-like_sf"/>
</dbReference>
<dbReference type="PROSITE" id="PS50405">
    <property type="entry name" value="GST_CTER"/>
    <property type="match status" value="1"/>
</dbReference>
<feature type="region of interest" description="Disordered" evidence="1">
    <location>
        <begin position="296"/>
        <end position="328"/>
    </location>
</feature>
<evidence type="ECO:0000313" key="4">
    <source>
        <dbReference type="Proteomes" id="UP001575181"/>
    </source>
</evidence>
<sequence>MGKLIDGVWQKEAFSPETEGGRFVRPDSPFRDWVRRDGSTGFPAESGRYHLYLSLACPWAHRTLIFRKLKGLEEAITISIVDPIMGEEGWHFSEGPGCIPDTVNGCAYLREVYVKGDPRYTGRVTVPLLWDKQAGTAVSNESADIIRMLNSEFDHIADDRLDFYPEALRGEIDAVNAWVYNDINNGVYRTGFAQTQEAYEEAFDALFGALDAVEDRLAEHRYLVGNRLTEADWRLFTTLVRFDPVYVGHFKCNRQRIADFPNLVGYLRELYQVPGVAETVDLDHIKRHYYGSHPTLNPTGIVPKGPRLRYDGPHDRDRFPREGPFPGA</sequence>
<name>A0ABV4TTM1_9GAMM</name>
<dbReference type="PANTHER" id="PTHR32419">
    <property type="entry name" value="GLUTATHIONYL-HYDROQUINONE REDUCTASE"/>
    <property type="match status" value="1"/>
</dbReference>
<comment type="caution">
    <text evidence="3">The sequence shown here is derived from an EMBL/GenBank/DDBJ whole genome shotgun (WGS) entry which is preliminary data.</text>
</comment>
<reference evidence="3 4" key="1">
    <citation type="submission" date="2024-08" db="EMBL/GenBank/DDBJ databases">
        <title>Whole-genome sequencing of halo(alkali)philic microorganisms from hypersaline lakes.</title>
        <authorList>
            <person name="Sorokin D.Y."/>
            <person name="Merkel A.Y."/>
            <person name="Messina E."/>
            <person name="Yakimov M."/>
        </authorList>
    </citation>
    <scope>NUCLEOTIDE SEQUENCE [LARGE SCALE GENOMIC DNA]</scope>
    <source>
        <strain evidence="3 4">Cl-TMA</strain>
    </source>
</reference>
<dbReference type="InterPro" id="IPR040079">
    <property type="entry name" value="Glutathione_S-Trfase"/>
</dbReference>
<dbReference type="RefSeq" id="WP_373655448.1">
    <property type="nucleotide sequence ID" value="NZ_JBGUAW010000004.1"/>
</dbReference>
<evidence type="ECO:0000256" key="1">
    <source>
        <dbReference type="SAM" id="MobiDB-lite"/>
    </source>
</evidence>
<dbReference type="Gene3D" id="1.20.1050.10">
    <property type="match status" value="1"/>
</dbReference>
<dbReference type="Pfam" id="PF13410">
    <property type="entry name" value="GST_C_2"/>
    <property type="match status" value="1"/>
</dbReference>
<organism evidence="3 4">
    <name type="scientific">Thiohalorhabdus methylotrophus</name>
    <dbReference type="NCBI Taxonomy" id="3242694"/>
    <lineage>
        <taxon>Bacteria</taxon>
        <taxon>Pseudomonadati</taxon>
        <taxon>Pseudomonadota</taxon>
        <taxon>Gammaproteobacteria</taxon>
        <taxon>Thiohalorhabdales</taxon>
        <taxon>Thiohalorhabdaceae</taxon>
        <taxon>Thiohalorhabdus</taxon>
    </lineage>
</organism>